<dbReference type="Gene3D" id="3.20.20.70">
    <property type="entry name" value="Aldolase class I"/>
    <property type="match status" value="1"/>
</dbReference>
<evidence type="ECO:0000256" key="2">
    <source>
        <dbReference type="ARBA" id="ARBA00022643"/>
    </source>
</evidence>
<reference evidence="6" key="1">
    <citation type="journal article" date="2022" name="Int. J. Syst. Evol. Microbiol.">
        <title>Anaeromyxobacter oryzae sp. nov., Anaeromyxobacter diazotrophicus sp. nov. and Anaeromyxobacter paludicola sp. nov., isolated from paddy soils.</title>
        <authorList>
            <person name="Itoh H."/>
            <person name="Xu Z."/>
            <person name="Mise K."/>
            <person name="Masuda Y."/>
            <person name="Ushijima N."/>
            <person name="Hayakawa C."/>
            <person name="Shiratori Y."/>
            <person name="Senoo K."/>
        </authorList>
    </citation>
    <scope>NUCLEOTIDE SEQUENCE [LARGE SCALE GENOMIC DNA]</scope>
    <source>
        <strain evidence="6">Red232</strain>
    </source>
</reference>
<dbReference type="InterPro" id="IPR013785">
    <property type="entry name" value="Aldolase_TIM"/>
</dbReference>
<organism evidence="5 6">
    <name type="scientific">Anaeromyxobacter oryzae</name>
    <dbReference type="NCBI Taxonomy" id="2918170"/>
    <lineage>
        <taxon>Bacteria</taxon>
        <taxon>Pseudomonadati</taxon>
        <taxon>Myxococcota</taxon>
        <taxon>Myxococcia</taxon>
        <taxon>Myxococcales</taxon>
        <taxon>Cystobacterineae</taxon>
        <taxon>Anaeromyxobacteraceae</taxon>
        <taxon>Anaeromyxobacter</taxon>
    </lineage>
</organism>
<keyword evidence="6" id="KW-1185">Reference proteome</keyword>
<dbReference type="CDD" id="cd04730">
    <property type="entry name" value="NPD_like"/>
    <property type="match status" value="1"/>
</dbReference>
<feature type="compositionally biased region" description="Low complexity" evidence="4">
    <location>
        <begin position="382"/>
        <end position="393"/>
    </location>
</feature>
<dbReference type="Proteomes" id="UP001162891">
    <property type="component" value="Chromosome"/>
</dbReference>
<proteinExistence type="predicted"/>
<dbReference type="GO" id="GO:0051213">
    <property type="term" value="F:dioxygenase activity"/>
    <property type="evidence" value="ECO:0007669"/>
    <property type="project" value="UniProtKB-KW"/>
</dbReference>
<dbReference type="SUPFAM" id="SSF51412">
    <property type="entry name" value="Inosine monophosphate dehydrogenase (IMPDH)"/>
    <property type="match status" value="1"/>
</dbReference>
<evidence type="ECO:0000256" key="3">
    <source>
        <dbReference type="ARBA" id="ARBA00023002"/>
    </source>
</evidence>
<dbReference type="InterPro" id="IPR004136">
    <property type="entry name" value="NMO"/>
</dbReference>
<name>A0ABN6MS90_9BACT</name>
<dbReference type="RefSeq" id="WP_248362274.1">
    <property type="nucleotide sequence ID" value="NZ_AP025591.1"/>
</dbReference>
<gene>
    <name evidence="5" type="ORF">AMOR_28300</name>
</gene>
<keyword evidence="1" id="KW-0285">Flavoprotein</keyword>
<protein>
    <submittedName>
        <fullName evidence="5">2-nitropropane dioxygenase</fullName>
    </submittedName>
</protein>
<dbReference type="EMBL" id="AP025591">
    <property type="protein sequence ID" value="BDG03834.1"/>
    <property type="molecule type" value="Genomic_DNA"/>
</dbReference>
<sequence length="393" mass="41057">MIGDPTVLATETLPPAPRLDRAAIEGIVGSGRRLLVQGGMGIHASDGLAGKVAAHRGARLVGVGTISAVVKTDAQLRGEIRRAKREAPGGYFGLNLMAAINKGDFERNARIAIEEKVSFIVQGAGISREIVRWCKEGGVPFVGIVSSGRLAAMYEKWGADWLVAEGAEAGGHIGDIGHPLPSLVEEVVAATSLPVVAAGGVDASDVSRFLAQGAAGVQMATRFLACSDGDVHPAFKDMHLGKTAEDVVIITSCVKGMKARAVRNAFTEKLARGEVVPPKSKRWYFGPDGFQGRKSSCIECLGEGLCKCRASNFKESFCIADALLAAAVNGDTENGLFYTGQSLVRIGERDVEQLPSAAEILGDLENRLAAEADAQPADTRRGPAAAAGREAAA</sequence>
<dbReference type="PANTHER" id="PTHR32332">
    <property type="entry name" value="2-NITROPROPANE DIOXYGENASE"/>
    <property type="match status" value="1"/>
</dbReference>
<keyword evidence="5" id="KW-0223">Dioxygenase</keyword>
<dbReference type="Pfam" id="PF03060">
    <property type="entry name" value="NMO"/>
    <property type="match status" value="1"/>
</dbReference>
<keyword evidence="2" id="KW-0288">FMN</keyword>
<evidence type="ECO:0000256" key="4">
    <source>
        <dbReference type="SAM" id="MobiDB-lite"/>
    </source>
</evidence>
<feature type="region of interest" description="Disordered" evidence="4">
    <location>
        <begin position="371"/>
        <end position="393"/>
    </location>
</feature>
<evidence type="ECO:0000256" key="1">
    <source>
        <dbReference type="ARBA" id="ARBA00022630"/>
    </source>
</evidence>
<evidence type="ECO:0000313" key="5">
    <source>
        <dbReference type="EMBL" id="BDG03834.1"/>
    </source>
</evidence>
<keyword evidence="3" id="KW-0560">Oxidoreductase</keyword>
<accession>A0ABN6MS90</accession>
<dbReference type="PANTHER" id="PTHR32332:SF18">
    <property type="entry name" value="2-NITROPROPANE DIOXYGENASE"/>
    <property type="match status" value="1"/>
</dbReference>
<evidence type="ECO:0000313" key="6">
    <source>
        <dbReference type="Proteomes" id="UP001162891"/>
    </source>
</evidence>